<evidence type="ECO:0000313" key="2">
    <source>
        <dbReference type="Proteomes" id="UP000003558"/>
    </source>
</evidence>
<proteinExistence type="predicted"/>
<dbReference type="EMBL" id="BACI01000116">
    <property type="protein sequence ID" value="GAA14759.1"/>
    <property type="molecule type" value="Genomic_DNA"/>
</dbReference>
<name>F9W1M0_9ACTN</name>
<organism evidence="1 2">
    <name type="scientific">Gordonia alkanivorans NBRC 16433</name>
    <dbReference type="NCBI Taxonomy" id="1027371"/>
    <lineage>
        <taxon>Bacteria</taxon>
        <taxon>Bacillati</taxon>
        <taxon>Actinomycetota</taxon>
        <taxon>Actinomycetes</taxon>
        <taxon>Mycobacteriales</taxon>
        <taxon>Gordoniaceae</taxon>
        <taxon>Gordonia</taxon>
    </lineage>
</organism>
<comment type="caution">
    <text evidence="1">The sequence shown here is derived from an EMBL/GenBank/DDBJ whole genome shotgun (WGS) entry which is preliminary data.</text>
</comment>
<sequence length="70" mass="7595">MFKSPIEKLSLAAAKARQNGDTCFVPEIPNASNFAPAISAIEAQGWRLEHWDVGSAVSGFISAYPVFRRA</sequence>
<evidence type="ECO:0000313" key="1">
    <source>
        <dbReference type="EMBL" id="GAA14759.1"/>
    </source>
</evidence>
<reference evidence="1 2" key="1">
    <citation type="submission" date="2011-05" db="EMBL/GenBank/DDBJ databases">
        <title>Whole genome shotgun sequence of Gordonia alkanivorans NBRC 16433.</title>
        <authorList>
            <person name="Hosoyama A."/>
            <person name="Nakamura S."/>
            <person name="Takarada H."/>
            <person name="Tsuchikane K."/>
            <person name="Yamazaki S."/>
            <person name="Fujita N."/>
        </authorList>
    </citation>
    <scope>NUCLEOTIDE SEQUENCE [LARGE SCALE GENOMIC DNA]</scope>
    <source>
        <strain evidence="1 2">NBRC 16433</strain>
    </source>
</reference>
<protein>
    <submittedName>
        <fullName evidence="1">Uncharacterized protein</fullName>
    </submittedName>
</protein>
<dbReference type="Proteomes" id="UP000003558">
    <property type="component" value="Unassembled WGS sequence"/>
</dbReference>
<accession>F9W1M0</accession>
<gene>
    <name evidence="1" type="ORF">GOALK_116_00180</name>
</gene>
<dbReference type="AlphaFoldDB" id="F9W1M0"/>